<evidence type="ECO:0000256" key="3">
    <source>
        <dbReference type="ARBA" id="ARBA00023125"/>
    </source>
</evidence>
<evidence type="ECO:0000313" key="6">
    <source>
        <dbReference type="EMBL" id="APW37860.1"/>
    </source>
</evidence>
<dbReference type="Pfam" id="PF00126">
    <property type="entry name" value="HTH_1"/>
    <property type="match status" value="1"/>
</dbReference>
<dbReference type="Gene3D" id="1.10.10.10">
    <property type="entry name" value="Winged helix-like DNA-binding domain superfamily/Winged helix DNA-binding domain"/>
    <property type="match status" value="1"/>
</dbReference>
<dbReference type="RefSeq" id="WP_076199739.1">
    <property type="nucleotide sequence ID" value="NZ_CP019236.1"/>
</dbReference>
<dbReference type="AlphaFoldDB" id="A0A1P8JVS6"/>
<keyword evidence="7" id="KW-1185">Reference proteome</keyword>
<name>A0A1P8JVS6_9BURK</name>
<feature type="domain" description="HTH lysR-type" evidence="5">
    <location>
        <begin position="1"/>
        <end position="59"/>
    </location>
</feature>
<reference evidence="6 7" key="1">
    <citation type="submission" date="2017-01" db="EMBL/GenBank/DDBJ databases">
        <authorList>
            <person name="Mah S.A."/>
            <person name="Swanson W.J."/>
            <person name="Moy G.W."/>
            <person name="Vacquier V.D."/>
        </authorList>
    </citation>
    <scope>NUCLEOTIDE SEQUENCE [LARGE SCALE GENOMIC DNA]</scope>
    <source>
        <strain evidence="6 7">DCY110</strain>
    </source>
</reference>
<dbReference type="FunFam" id="1.10.10.10:FF:000001">
    <property type="entry name" value="LysR family transcriptional regulator"/>
    <property type="match status" value="1"/>
</dbReference>
<keyword evidence="3" id="KW-0238">DNA-binding</keyword>
<protein>
    <submittedName>
        <fullName evidence="6">LysR family transcriptional regulator</fullName>
    </submittedName>
</protein>
<evidence type="ECO:0000259" key="5">
    <source>
        <dbReference type="PROSITE" id="PS50931"/>
    </source>
</evidence>
<accession>A0A1P8JVS6</accession>
<dbReference type="InterPro" id="IPR005119">
    <property type="entry name" value="LysR_subst-bd"/>
</dbReference>
<evidence type="ECO:0000256" key="4">
    <source>
        <dbReference type="ARBA" id="ARBA00023163"/>
    </source>
</evidence>
<dbReference type="EMBL" id="CP019236">
    <property type="protein sequence ID" value="APW37860.1"/>
    <property type="molecule type" value="Genomic_DNA"/>
</dbReference>
<dbReference type="InterPro" id="IPR036390">
    <property type="entry name" value="WH_DNA-bd_sf"/>
</dbReference>
<dbReference type="STRING" id="1842727.RD110_12170"/>
<gene>
    <name evidence="6" type="ORF">RD110_12170</name>
</gene>
<dbReference type="SUPFAM" id="SSF53850">
    <property type="entry name" value="Periplasmic binding protein-like II"/>
    <property type="match status" value="1"/>
</dbReference>
<sequence>MDRISAMRVFSEVVTRGSFTAAADTLGMSRAMVTRHIAELERWLKTRLLLRSTRRLSLTEAGEACMARSRQLLEMVNDVEQIVGQNDTEPHGQLRVAASVSFGQAHLSAALVDYLAKYPRTRVDLSLGDRPVNLVEDRIDLAILVTAELDPSFISRKLSTCRSVVCASPKYLATREIPQTVEDLARHNCLTYSRFEKSQWNFSRHGVETSVQVSGNFSANEATVLLQAVRAGGGLSVQPDYAVASLLRSGELVEILPEWRPRPLGVYGVYVSRRHQPASMRALLDFLAARFGPEPVWDRTTGIFVPPVLEEACAA</sequence>
<dbReference type="InterPro" id="IPR036388">
    <property type="entry name" value="WH-like_DNA-bd_sf"/>
</dbReference>
<dbReference type="PANTHER" id="PTHR30537">
    <property type="entry name" value="HTH-TYPE TRANSCRIPTIONAL REGULATOR"/>
    <property type="match status" value="1"/>
</dbReference>
<evidence type="ECO:0000256" key="1">
    <source>
        <dbReference type="ARBA" id="ARBA00009437"/>
    </source>
</evidence>
<dbReference type="CDD" id="cd08422">
    <property type="entry name" value="PBP2_CrgA_like"/>
    <property type="match status" value="1"/>
</dbReference>
<evidence type="ECO:0000256" key="2">
    <source>
        <dbReference type="ARBA" id="ARBA00023015"/>
    </source>
</evidence>
<keyword evidence="4" id="KW-0804">Transcription</keyword>
<dbReference type="PANTHER" id="PTHR30537:SF35">
    <property type="entry name" value="TRANSCRIPTIONAL REGULATORY PROTEIN"/>
    <property type="match status" value="1"/>
</dbReference>
<keyword evidence="2" id="KW-0805">Transcription regulation</keyword>
<dbReference type="Gene3D" id="3.40.190.290">
    <property type="match status" value="1"/>
</dbReference>
<organism evidence="6 7">
    <name type="scientific">Rhodoferax koreensis</name>
    <dbReference type="NCBI Taxonomy" id="1842727"/>
    <lineage>
        <taxon>Bacteria</taxon>
        <taxon>Pseudomonadati</taxon>
        <taxon>Pseudomonadota</taxon>
        <taxon>Betaproteobacteria</taxon>
        <taxon>Burkholderiales</taxon>
        <taxon>Comamonadaceae</taxon>
        <taxon>Rhodoferax</taxon>
    </lineage>
</organism>
<dbReference type="GO" id="GO:0003700">
    <property type="term" value="F:DNA-binding transcription factor activity"/>
    <property type="evidence" value="ECO:0007669"/>
    <property type="project" value="InterPro"/>
</dbReference>
<dbReference type="SUPFAM" id="SSF46785">
    <property type="entry name" value="Winged helix' DNA-binding domain"/>
    <property type="match status" value="1"/>
</dbReference>
<dbReference type="Pfam" id="PF03466">
    <property type="entry name" value="LysR_substrate"/>
    <property type="match status" value="1"/>
</dbReference>
<dbReference type="OrthoDB" id="9786526at2"/>
<proteinExistence type="inferred from homology"/>
<dbReference type="InterPro" id="IPR000847">
    <property type="entry name" value="LysR_HTH_N"/>
</dbReference>
<dbReference type="KEGG" id="rhy:RD110_12170"/>
<comment type="similarity">
    <text evidence="1">Belongs to the LysR transcriptional regulatory family.</text>
</comment>
<dbReference type="InterPro" id="IPR058163">
    <property type="entry name" value="LysR-type_TF_proteobact-type"/>
</dbReference>
<dbReference type="GO" id="GO:0043565">
    <property type="term" value="F:sequence-specific DNA binding"/>
    <property type="evidence" value="ECO:0007669"/>
    <property type="project" value="TreeGrafter"/>
</dbReference>
<dbReference type="FunFam" id="3.40.190.290:FF:000001">
    <property type="entry name" value="Transcriptional regulator, LysR family"/>
    <property type="match status" value="1"/>
</dbReference>
<dbReference type="Proteomes" id="UP000186609">
    <property type="component" value="Chromosome"/>
</dbReference>
<dbReference type="GO" id="GO:0006351">
    <property type="term" value="P:DNA-templated transcription"/>
    <property type="evidence" value="ECO:0007669"/>
    <property type="project" value="TreeGrafter"/>
</dbReference>
<dbReference type="PROSITE" id="PS50931">
    <property type="entry name" value="HTH_LYSR"/>
    <property type="match status" value="1"/>
</dbReference>
<evidence type="ECO:0000313" key="7">
    <source>
        <dbReference type="Proteomes" id="UP000186609"/>
    </source>
</evidence>